<dbReference type="Proteomes" id="UP001595847">
    <property type="component" value="Unassembled WGS sequence"/>
</dbReference>
<dbReference type="EMBL" id="JBHSBH010000003">
    <property type="protein sequence ID" value="MFC3994685.1"/>
    <property type="molecule type" value="Genomic_DNA"/>
</dbReference>
<keyword evidence="2" id="KW-0255">Endonuclease</keyword>
<protein>
    <submittedName>
        <fullName evidence="2">Uma2 family endonuclease</fullName>
    </submittedName>
</protein>
<organism evidence="2 3">
    <name type="scientific">Nocardiopsis sediminis</name>
    <dbReference type="NCBI Taxonomy" id="1778267"/>
    <lineage>
        <taxon>Bacteria</taxon>
        <taxon>Bacillati</taxon>
        <taxon>Actinomycetota</taxon>
        <taxon>Actinomycetes</taxon>
        <taxon>Streptosporangiales</taxon>
        <taxon>Nocardiopsidaceae</taxon>
        <taxon>Nocardiopsis</taxon>
    </lineage>
</organism>
<keyword evidence="2" id="KW-0540">Nuclease</keyword>
<accession>A0ABV8FF01</accession>
<name>A0ABV8FF01_9ACTN</name>
<dbReference type="InterPro" id="IPR008538">
    <property type="entry name" value="Uma2"/>
</dbReference>
<dbReference type="RefSeq" id="WP_378529537.1">
    <property type="nucleotide sequence ID" value="NZ_JBHSBH010000003.1"/>
</dbReference>
<dbReference type="GO" id="GO:0004519">
    <property type="term" value="F:endonuclease activity"/>
    <property type="evidence" value="ECO:0007669"/>
    <property type="project" value="UniProtKB-KW"/>
</dbReference>
<reference evidence="3" key="1">
    <citation type="journal article" date="2019" name="Int. J. Syst. Evol. Microbiol.">
        <title>The Global Catalogue of Microorganisms (GCM) 10K type strain sequencing project: providing services to taxonomists for standard genome sequencing and annotation.</title>
        <authorList>
            <consortium name="The Broad Institute Genomics Platform"/>
            <consortium name="The Broad Institute Genome Sequencing Center for Infectious Disease"/>
            <person name="Wu L."/>
            <person name="Ma J."/>
        </authorList>
    </citation>
    <scope>NUCLEOTIDE SEQUENCE [LARGE SCALE GENOMIC DNA]</scope>
    <source>
        <strain evidence="3">TBRC 1826</strain>
    </source>
</reference>
<evidence type="ECO:0000313" key="2">
    <source>
        <dbReference type="EMBL" id="MFC3994685.1"/>
    </source>
</evidence>
<dbReference type="Pfam" id="PF05685">
    <property type="entry name" value="Uma2"/>
    <property type="match status" value="1"/>
</dbReference>
<keyword evidence="2" id="KW-0378">Hydrolase</keyword>
<comment type="caution">
    <text evidence="2">The sequence shown here is derived from an EMBL/GenBank/DDBJ whole genome shotgun (WGS) entry which is preliminary data.</text>
</comment>
<dbReference type="SUPFAM" id="SSF52980">
    <property type="entry name" value="Restriction endonuclease-like"/>
    <property type="match status" value="1"/>
</dbReference>
<dbReference type="InterPro" id="IPR012296">
    <property type="entry name" value="Nuclease_put_TT1808"/>
</dbReference>
<evidence type="ECO:0000313" key="3">
    <source>
        <dbReference type="Proteomes" id="UP001595847"/>
    </source>
</evidence>
<dbReference type="Gene3D" id="3.90.1570.10">
    <property type="entry name" value="tt1808, chain A"/>
    <property type="match status" value="1"/>
</dbReference>
<keyword evidence="3" id="KW-1185">Reference proteome</keyword>
<dbReference type="CDD" id="cd06260">
    <property type="entry name" value="DUF820-like"/>
    <property type="match status" value="1"/>
</dbReference>
<gene>
    <name evidence="2" type="ORF">ACFOVU_02080</name>
</gene>
<evidence type="ECO:0000259" key="1">
    <source>
        <dbReference type="Pfam" id="PF05685"/>
    </source>
</evidence>
<dbReference type="InterPro" id="IPR011335">
    <property type="entry name" value="Restrct_endonuc-II-like"/>
</dbReference>
<feature type="domain" description="Putative restriction endonuclease" evidence="1">
    <location>
        <begin position="15"/>
        <end position="79"/>
    </location>
</feature>
<proteinExistence type="predicted"/>
<sequence length="91" mass="10331">MPGTSRNDRYATPCVASPGSIERDRVRKPQLYAEAGIPHFWRVEDQGESVVHVYELDSVTRTYVATGIHRKELKLSVSFDIEIDLTAIDRL</sequence>